<evidence type="ECO:0000313" key="3">
    <source>
        <dbReference type="Proteomes" id="UP000002668"/>
    </source>
</evidence>
<dbReference type="HOGENOM" id="CLU_3087674_0_0_1"/>
<accession>E4ZYP7</accession>
<gene>
    <name evidence="2" type="ORF">LEMA_uP108380.1</name>
</gene>
<protein>
    <submittedName>
        <fullName evidence="2">Predicted protein</fullName>
    </submittedName>
</protein>
<proteinExistence type="predicted"/>
<dbReference type="Proteomes" id="UP000002668">
    <property type="component" value="Genome"/>
</dbReference>
<sequence>MSCDITRQQRMREVPRERPASFLQHTRNFKPPASEEAPGRVASLKSRASFNL</sequence>
<organism evidence="3">
    <name type="scientific">Leptosphaeria maculans (strain JN3 / isolate v23.1.3 / race Av1-4-5-6-7-8)</name>
    <name type="common">Blackleg fungus</name>
    <name type="synonym">Phoma lingam</name>
    <dbReference type="NCBI Taxonomy" id="985895"/>
    <lineage>
        <taxon>Eukaryota</taxon>
        <taxon>Fungi</taxon>
        <taxon>Dikarya</taxon>
        <taxon>Ascomycota</taxon>
        <taxon>Pezizomycotina</taxon>
        <taxon>Dothideomycetes</taxon>
        <taxon>Pleosporomycetidae</taxon>
        <taxon>Pleosporales</taxon>
        <taxon>Pleosporineae</taxon>
        <taxon>Leptosphaeriaceae</taxon>
        <taxon>Plenodomus</taxon>
        <taxon>Plenodomus lingam/Leptosphaeria maculans species complex</taxon>
    </lineage>
</organism>
<feature type="compositionally biased region" description="Basic and acidic residues" evidence="1">
    <location>
        <begin position="10"/>
        <end position="19"/>
    </location>
</feature>
<feature type="region of interest" description="Disordered" evidence="1">
    <location>
        <begin position="1"/>
        <end position="52"/>
    </location>
</feature>
<dbReference type="EMBL" id="FP929129">
    <property type="protein sequence ID" value="CBX96573.1"/>
    <property type="molecule type" value="Genomic_DNA"/>
</dbReference>
<dbReference type="InParanoid" id="E4ZYP7"/>
<reference evidence="3" key="1">
    <citation type="journal article" date="2011" name="Nat. Commun.">
        <title>Effector diversification within compartments of the Leptosphaeria maculans genome affected by Repeat-Induced Point mutations.</title>
        <authorList>
            <person name="Rouxel T."/>
            <person name="Grandaubert J."/>
            <person name="Hane J.K."/>
            <person name="Hoede C."/>
            <person name="van de Wouw A.P."/>
            <person name="Couloux A."/>
            <person name="Dominguez V."/>
            <person name="Anthouard V."/>
            <person name="Bally P."/>
            <person name="Bourras S."/>
            <person name="Cozijnsen A.J."/>
            <person name="Ciuffetti L.M."/>
            <person name="Degrave A."/>
            <person name="Dilmaghani A."/>
            <person name="Duret L."/>
            <person name="Fudal I."/>
            <person name="Goodwin S.B."/>
            <person name="Gout L."/>
            <person name="Glaser N."/>
            <person name="Linglin J."/>
            <person name="Kema G.H.J."/>
            <person name="Lapalu N."/>
            <person name="Lawrence C.B."/>
            <person name="May K."/>
            <person name="Meyer M."/>
            <person name="Ollivier B."/>
            <person name="Poulain J."/>
            <person name="Schoch C.L."/>
            <person name="Simon A."/>
            <person name="Spatafora J.W."/>
            <person name="Stachowiak A."/>
            <person name="Turgeon B.G."/>
            <person name="Tyler B.M."/>
            <person name="Vincent D."/>
            <person name="Weissenbach J."/>
            <person name="Amselem J."/>
            <person name="Quesneville H."/>
            <person name="Oliver R.P."/>
            <person name="Wincker P."/>
            <person name="Balesdent M.-H."/>
            <person name="Howlett B.J."/>
        </authorList>
    </citation>
    <scope>NUCLEOTIDE SEQUENCE [LARGE SCALE GENOMIC DNA]</scope>
    <source>
        <strain evidence="3">JN3 / isolate v23.1.3 / race Av1-4-5-6-7-8</strain>
    </source>
</reference>
<keyword evidence="3" id="KW-1185">Reference proteome</keyword>
<dbReference type="AlphaFoldDB" id="E4ZYP7"/>
<evidence type="ECO:0000256" key="1">
    <source>
        <dbReference type="SAM" id="MobiDB-lite"/>
    </source>
</evidence>
<evidence type="ECO:0000313" key="2">
    <source>
        <dbReference type="EMBL" id="CBX96573.1"/>
    </source>
</evidence>
<name>E4ZYP7_LEPMJ</name>
<dbReference type="VEuPathDB" id="FungiDB:LEMA_uP108380.1"/>